<reference evidence="2" key="1">
    <citation type="journal article" date="2019" name="Int. J. Syst. Evol. Microbiol.">
        <title>The Global Catalogue of Microorganisms (GCM) 10K type strain sequencing project: providing services to taxonomists for standard genome sequencing and annotation.</title>
        <authorList>
            <consortium name="The Broad Institute Genomics Platform"/>
            <consortium name="The Broad Institute Genome Sequencing Center for Infectious Disease"/>
            <person name="Wu L."/>
            <person name="Ma J."/>
        </authorList>
    </citation>
    <scope>NUCLEOTIDE SEQUENCE [LARGE SCALE GENOMIC DNA]</scope>
    <source>
        <strain evidence="2">JCM 14306</strain>
    </source>
</reference>
<name>A0ABP4R471_9ACTN</name>
<gene>
    <name evidence="1" type="ORF">GCM10009744_25680</name>
</gene>
<organism evidence="1 2">
    <name type="scientific">Kribbella alba</name>
    <dbReference type="NCBI Taxonomy" id="190197"/>
    <lineage>
        <taxon>Bacteria</taxon>
        <taxon>Bacillati</taxon>
        <taxon>Actinomycetota</taxon>
        <taxon>Actinomycetes</taxon>
        <taxon>Propionibacteriales</taxon>
        <taxon>Kribbellaceae</taxon>
        <taxon>Kribbella</taxon>
    </lineage>
</organism>
<evidence type="ECO:0000313" key="2">
    <source>
        <dbReference type="Proteomes" id="UP001501319"/>
    </source>
</evidence>
<proteinExistence type="predicted"/>
<sequence>MCTSPGTVAVTGAASKALCRSGTGPSIARTVQAAPPSVVSGTARREPFKEVEGSAEFTGGSLFRRGGLLLDRFSKTT</sequence>
<evidence type="ECO:0000313" key="1">
    <source>
        <dbReference type="EMBL" id="GAA1635634.1"/>
    </source>
</evidence>
<comment type="caution">
    <text evidence="1">The sequence shown here is derived from an EMBL/GenBank/DDBJ whole genome shotgun (WGS) entry which is preliminary data.</text>
</comment>
<dbReference type="Proteomes" id="UP001501319">
    <property type="component" value="Unassembled WGS sequence"/>
</dbReference>
<protein>
    <submittedName>
        <fullName evidence="1">Uncharacterized protein</fullName>
    </submittedName>
</protein>
<keyword evidence="2" id="KW-1185">Reference proteome</keyword>
<accession>A0ABP4R471</accession>
<dbReference type="EMBL" id="BAAANE010000004">
    <property type="protein sequence ID" value="GAA1635634.1"/>
    <property type="molecule type" value="Genomic_DNA"/>
</dbReference>